<feature type="transmembrane region" description="Helical" evidence="8">
    <location>
        <begin position="279"/>
        <end position="302"/>
    </location>
</feature>
<feature type="transmembrane region" description="Helical" evidence="8">
    <location>
        <begin position="113"/>
        <end position="135"/>
    </location>
</feature>
<evidence type="ECO:0000256" key="1">
    <source>
        <dbReference type="ARBA" id="ARBA00004651"/>
    </source>
</evidence>
<feature type="transmembrane region" description="Helical" evidence="8">
    <location>
        <begin position="174"/>
        <end position="196"/>
    </location>
</feature>
<organism evidence="10 11">
    <name type="scientific">Azonexus fungiphilus</name>
    <dbReference type="NCBI Taxonomy" id="146940"/>
    <lineage>
        <taxon>Bacteria</taxon>
        <taxon>Pseudomonadati</taxon>
        <taxon>Pseudomonadota</taxon>
        <taxon>Betaproteobacteria</taxon>
        <taxon>Rhodocyclales</taxon>
        <taxon>Azonexaceae</taxon>
        <taxon>Azonexus</taxon>
    </lineage>
</organism>
<evidence type="ECO:0000313" key="11">
    <source>
        <dbReference type="Proteomes" id="UP000270626"/>
    </source>
</evidence>
<keyword evidence="11" id="KW-1185">Reference proteome</keyword>
<evidence type="ECO:0000256" key="5">
    <source>
        <dbReference type="ARBA" id="ARBA00022692"/>
    </source>
</evidence>
<dbReference type="Gene3D" id="1.20.1720.10">
    <property type="entry name" value="Multidrug resistance protein D"/>
    <property type="match status" value="1"/>
</dbReference>
<name>A0A495WGK2_9RHOO</name>
<dbReference type="PANTHER" id="PTHR42718">
    <property type="entry name" value="MAJOR FACILITATOR SUPERFAMILY MULTIDRUG TRANSPORTER MFSC"/>
    <property type="match status" value="1"/>
</dbReference>
<evidence type="ECO:0000256" key="3">
    <source>
        <dbReference type="ARBA" id="ARBA00022448"/>
    </source>
</evidence>
<feature type="domain" description="Major facilitator superfamily (MFS) profile" evidence="9">
    <location>
        <begin position="22"/>
        <end position="504"/>
    </location>
</feature>
<dbReference type="CDD" id="cd17503">
    <property type="entry name" value="MFS_LmrB_MDR_like"/>
    <property type="match status" value="1"/>
</dbReference>
<feature type="transmembrane region" description="Helical" evidence="8">
    <location>
        <begin position="372"/>
        <end position="394"/>
    </location>
</feature>
<feature type="transmembrane region" description="Helical" evidence="8">
    <location>
        <begin position="308"/>
        <end position="331"/>
    </location>
</feature>
<protein>
    <submittedName>
        <fullName evidence="10">DHA2 family multidrug resistance protein</fullName>
    </submittedName>
</protein>
<dbReference type="InterPro" id="IPR004638">
    <property type="entry name" value="EmrB-like"/>
</dbReference>
<keyword evidence="4" id="KW-1003">Cell membrane</keyword>
<evidence type="ECO:0000256" key="2">
    <source>
        <dbReference type="ARBA" id="ARBA00008537"/>
    </source>
</evidence>
<feature type="transmembrane region" description="Helical" evidence="8">
    <location>
        <begin position="60"/>
        <end position="81"/>
    </location>
</feature>
<gene>
    <name evidence="10" type="ORF">DFR40_0979</name>
</gene>
<evidence type="ECO:0000313" key="10">
    <source>
        <dbReference type="EMBL" id="RKT60832.1"/>
    </source>
</evidence>
<proteinExistence type="inferred from homology"/>
<feature type="transmembrane region" description="Helical" evidence="8">
    <location>
        <begin position="343"/>
        <end position="360"/>
    </location>
</feature>
<dbReference type="GO" id="GO:0022857">
    <property type="term" value="F:transmembrane transporter activity"/>
    <property type="evidence" value="ECO:0007669"/>
    <property type="project" value="InterPro"/>
</dbReference>
<feature type="transmembrane region" description="Helical" evidence="8">
    <location>
        <begin position="147"/>
        <end position="168"/>
    </location>
</feature>
<feature type="transmembrane region" description="Helical" evidence="8">
    <location>
        <begin position="208"/>
        <end position="227"/>
    </location>
</feature>
<dbReference type="Pfam" id="PF07690">
    <property type="entry name" value="MFS_1"/>
    <property type="match status" value="1"/>
</dbReference>
<comment type="similarity">
    <text evidence="2">Belongs to the major facilitator superfamily. EmrB family.</text>
</comment>
<feature type="transmembrane region" description="Helical" evidence="8">
    <location>
        <begin position="20"/>
        <end position="40"/>
    </location>
</feature>
<reference evidence="10 11" key="1">
    <citation type="submission" date="2018-10" db="EMBL/GenBank/DDBJ databases">
        <title>Genomic Encyclopedia of Type Strains, Phase IV (KMG-IV): sequencing the most valuable type-strain genomes for metagenomic binning, comparative biology and taxonomic classification.</title>
        <authorList>
            <person name="Goeker M."/>
        </authorList>
    </citation>
    <scope>NUCLEOTIDE SEQUENCE [LARGE SCALE GENOMIC DNA]</scope>
    <source>
        <strain evidence="10 11">DSM 23841</strain>
    </source>
</reference>
<evidence type="ECO:0000259" key="9">
    <source>
        <dbReference type="PROSITE" id="PS50850"/>
    </source>
</evidence>
<evidence type="ECO:0000256" key="8">
    <source>
        <dbReference type="SAM" id="Phobius"/>
    </source>
</evidence>
<dbReference type="EMBL" id="RBXP01000011">
    <property type="protein sequence ID" value="RKT60832.1"/>
    <property type="molecule type" value="Genomic_DNA"/>
</dbReference>
<dbReference type="PANTHER" id="PTHR42718:SF9">
    <property type="entry name" value="MAJOR FACILITATOR SUPERFAMILY MULTIDRUG TRANSPORTER MFSC"/>
    <property type="match status" value="1"/>
</dbReference>
<feature type="transmembrane region" description="Helical" evidence="8">
    <location>
        <begin position="482"/>
        <end position="500"/>
    </location>
</feature>
<dbReference type="Proteomes" id="UP000270626">
    <property type="component" value="Unassembled WGS sequence"/>
</dbReference>
<dbReference type="InterPro" id="IPR020846">
    <property type="entry name" value="MFS_dom"/>
</dbReference>
<dbReference type="GO" id="GO:0005886">
    <property type="term" value="C:plasma membrane"/>
    <property type="evidence" value="ECO:0007669"/>
    <property type="project" value="UniProtKB-SubCell"/>
</dbReference>
<feature type="transmembrane region" description="Helical" evidence="8">
    <location>
        <begin position="88"/>
        <end position="107"/>
    </location>
</feature>
<feature type="transmembrane region" description="Helical" evidence="8">
    <location>
        <begin position="233"/>
        <end position="258"/>
    </location>
</feature>
<comment type="caution">
    <text evidence="10">The sequence shown here is derived from an EMBL/GenBank/DDBJ whole genome shotgun (WGS) entry which is preliminary data.</text>
</comment>
<dbReference type="AlphaFoldDB" id="A0A495WGK2"/>
<keyword evidence="3" id="KW-0813">Transport</keyword>
<dbReference type="SUPFAM" id="SSF103473">
    <property type="entry name" value="MFS general substrate transporter"/>
    <property type="match status" value="1"/>
</dbReference>
<feature type="transmembrane region" description="Helical" evidence="8">
    <location>
        <begin position="406"/>
        <end position="427"/>
    </location>
</feature>
<comment type="subcellular location">
    <subcellularLocation>
        <location evidence="1">Cell membrane</location>
        <topology evidence="1">Multi-pass membrane protein</topology>
    </subcellularLocation>
</comment>
<keyword evidence="6 8" id="KW-1133">Transmembrane helix</keyword>
<keyword evidence="7 8" id="KW-0472">Membrane</keyword>
<dbReference type="InterPro" id="IPR036259">
    <property type="entry name" value="MFS_trans_sf"/>
</dbReference>
<accession>A0A495WGK2</accession>
<dbReference type="PROSITE" id="PS50850">
    <property type="entry name" value="MFS"/>
    <property type="match status" value="1"/>
</dbReference>
<evidence type="ECO:0000256" key="6">
    <source>
        <dbReference type="ARBA" id="ARBA00022989"/>
    </source>
</evidence>
<dbReference type="Gene3D" id="1.20.1250.20">
    <property type="entry name" value="MFS general substrate transporter like domains"/>
    <property type="match status" value="1"/>
</dbReference>
<dbReference type="NCBIfam" id="TIGR00711">
    <property type="entry name" value="efflux_EmrB"/>
    <property type="match status" value="1"/>
</dbReference>
<evidence type="ECO:0000256" key="7">
    <source>
        <dbReference type="ARBA" id="ARBA00023136"/>
    </source>
</evidence>
<evidence type="ECO:0000256" key="4">
    <source>
        <dbReference type="ARBA" id="ARBA00022475"/>
    </source>
</evidence>
<sequence length="515" mass="55503">MSRTTTSPSTEQPLSGGMLWFAAIILAAANFVAVLDMTIANVSVPTIAGSLGATSSQGTWVITSYAVAEAITVPLTGWLAARFGAVRVFTIAMALFGVFSALCGLANSLGMLVFARICQGFAGGPLMPLSQTLLLRIFPKEKATAAVGIWSMTTLVAPVLGPMLGGYLCDEYSWPWIFFINLPIAFACAFIAWKLLKRYEEPLVRNPIDRIGLALLIVWVGSLQLLLDEGKNLDWFASTEIVVLGIIAVIGFIAFMIWELHEEHPVVDLRVFRHRGFSASVLTISLAFAAFFGANVLTPQWLQTYMGYTATTAGLATAWTGVFAVFVAPLAAGLSAKVDPRKLVFWGVLWLGIICLWRTVATTDMGYWEIALPLMAMGLGLPFFFVPLTGLAMASVDEPEMASAAGLMNFLRTLSGAFATSLITTLWDDQTMVNHAELVAVSDSDQTLQRFFEGMGSTGETTLQNIDRLINAQAVMLATNQVMSIVAFSFIVAAFAIWLAPRPQRVVDPAASGGH</sequence>
<dbReference type="RefSeq" id="WP_211329722.1">
    <property type="nucleotide sequence ID" value="NZ_RBXP01000011.1"/>
</dbReference>
<dbReference type="InterPro" id="IPR011701">
    <property type="entry name" value="MFS"/>
</dbReference>
<keyword evidence="5 8" id="KW-0812">Transmembrane</keyword>